<dbReference type="Pfam" id="PF03772">
    <property type="entry name" value="Competence"/>
    <property type="match status" value="1"/>
</dbReference>
<keyword evidence="13" id="KW-1185">Reference proteome</keyword>
<evidence type="ECO:0000256" key="6">
    <source>
        <dbReference type="ARBA" id="ARBA00034221"/>
    </source>
</evidence>
<dbReference type="Proteomes" id="UP000621560">
    <property type="component" value="Unassembled WGS sequence"/>
</dbReference>
<dbReference type="NCBIfam" id="TIGR00360">
    <property type="entry name" value="ComEC_N-term"/>
    <property type="match status" value="1"/>
</dbReference>
<evidence type="ECO:0000256" key="1">
    <source>
        <dbReference type="ARBA" id="ARBA00004651"/>
    </source>
</evidence>
<dbReference type="InterPro" id="IPR004477">
    <property type="entry name" value="ComEC_N"/>
</dbReference>
<comment type="catalytic activity">
    <reaction evidence="8">
        <text>3',5'-cyclic UMP + H2O = UMP + H(+)</text>
        <dbReference type="Rhea" id="RHEA:70575"/>
        <dbReference type="ChEBI" id="CHEBI:15377"/>
        <dbReference type="ChEBI" id="CHEBI:15378"/>
        <dbReference type="ChEBI" id="CHEBI:57865"/>
        <dbReference type="ChEBI" id="CHEBI:184387"/>
    </reaction>
    <physiologicalReaction direction="left-to-right" evidence="8">
        <dbReference type="Rhea" id="RHEA:70576"/>
    </physiologicalReaction>
</comment>
<dbReference type="EMBL" id="JACXIZ010000011">
    <property type="protein sequence ID" value="MBD2844483.1"/>
    <property type="molecule type" value="Genomic_DNA"/>
</dbReference>
<dbReference type="InterPro" id="IPR052159">
    <property type="entry name" value="Competence_DNA_uptake"/>
</dbReference>
<feature type="signal peptide" evidence="10">
    <location>
        <begin position="1"/>
        <end position="22"/>
    </location>
</feature>
<evidence type="ECO:0000313" key="13">
    <source>
        <dbReference type="Proteomes" id="UP000621560"/>
    </source>
</evidence>
<dbReference type="PANTHER" id="PTHR30619">
    <property type="entry name" value="DNA INTERNALIZATION/COMPETENCE PROTEIN COMEC/REC2"/>
    <property type="match status" value="1"/>
</dbReference>
<dbReference type="RefSeq" id="WP_190915203.1">
    <property type="nucleotide sequence ID" value="NZ_JACXIZ010000011.1"/>
</dbReference>
<keyword evidence="3 9" id="KW-0812">Transmembrane</keyword>
<proteinExistence type="predicted"/>
<evidence type="ECO:0000256" key="7">
    <source>
        <dbReference type="ARBA" id="ARBA00034301"/>
    </source>
</evidence>
<comment type="subcellular location">
    <subcellularLocation>
        <location evidence="1">Cell membrane</location>
        <topology evidence="1">Multi-pass membrane protein</topology>
    </subcellularLocation>
</comment>
<feature type="transmembrane region" description="Helical" evidence="9">
    <location>
        <begin position="367"/>
        <end position="384"/>
    </location>
</feature>
<evidence type="ECO:0000313" key="12">
    <source>
        <dbReference type="EMBL" id="MBD2844483.1"/>
    </source>
</evidence>
<organism evidence="12 13">
    <name type="scientific">Paenibacillus sabuli</name>
    <dbReference type="NCBI Taxonomy" id="2772509"/>
    <lineage>
        <taxon>Bacteria</taxon>
        <taxon>Bacillati</taxon>
        <taxon>Bacillota</taxon>
        <taxon>Bacilli</taxon>
        <taxon>Bacillales</taxon>
        <taxon>Paenibacillaceae</taxon>
        <taxon>Paenibacillus</taxon>
    </lineage>
</organism>
<feature type="chain" id="PRO_5039500226" evidence="10">
    <location>
        <begin position="23"/>
        <end position="894"/>
    </location>
</feature>
<dbReference type="Gene3D" id="3.60.15.10">
    <property type="entry name" value="Ribonuclease Z/Hydroxyacylglutathione hydrolase-like"/>
    <property type="match status" value="1"/>
</dbReference>
<comment type="caution">
    <text evidence="12">The sequence shown here is derived from an EMBL/GenBank/DDBJ whole genome shotgun (WGS) entry which is preliminary data.</text>
</comment>
<accession>A0A927BPS9</accession>
<dbReference type="InterPro" id="IPR036866">
    <property type="entry name" value="RibonucZ/Hydroxyglut_hydro"/>
</dbReference>
<feature type="transmembrane region" description="Helical" evidence="9">
    <location>
        <begin position="424"/>
        <end position="442"/>
    </location>
</feature>
<gene>
    <name evidence="12" type="ORF">IDH44_04715</name>
</gene>
<evidence type="ECO:0000256" key="9">
    <source>
        <dbReference type="SAM" id="Phobius"/>
    </source>
</evidence>
<feature type="domain" description="Metallo-beta-lactamase" evidence="11">
    <location>
        <begin position="602"/>
        <end position="817"/>
    </location>
</feature>
<feature type="transmembrane region" description="Helical" evidence="9">
    <location>
        <begin position="396"/>
        <end position="418"/>
    </location>
</feature>
<evidence type="ECO:0000256" key="2">
    <source>
        <dbReference type="ARBA" id="ARBA00022475"/>
    </source>
</evidence>
<feature type="transmembrane region" description="Helical" evidence="9">
    <location>
        <begin position="31"/>
        <end position="50"/>
    </location>
</feature>
<evidence type="ECO:0000256" key="5">
    <source>
        <dbReference type="ARBA" id="ARBA00023136"/>
    </source>
</evidence>
<dbReference type="InterPro" id="IPR025405">
    <property type="entry name" value="DUF4131"/>
</dbReference>
<evidence type="ECO:0000256" key="3">
    <source>
        <dbReference type="ARBA" id="ARBA00022692"/>
    </source>
</evidence>
<dbReference type="InterPro" id="IPR001279">
    <property type="entry name" value="Metallo-B-lactamas"/>
</dbReference>
<feature type="transmembrane region" description="Helical" evidence="9">
    <location>
        <begin position="306"/>
        <end position="332"/>
    </location>
</feature>
<dbReference type="PANTHER" id="PTHR30619:SF1">
    <property type="entry name" value="RECOMBINATION PROTEIN 2"/>
    <property type="match status" value="1"/>
</dbReference>
<feature type="transmembrane region" description="Helical" evidence="9">
    <location>
        <begin position="344"/>
        <end position="361"/>
    </location>
</feature>
<comment type="function">
    <text evidence="7">Counteracts the endogenous Pycsar antiviral defense system. Phosphodiesterase that enables metal-dependent hydrolysis of host cyclic nucleotide Pycsar defense signals such as cCMP and cUMP.</text>
</comment>
<dbReference type="CDD" id="cd07731">
    <property type="entry name" value="ComA-like_MBL-fold"/>
    <property type="match status" value="1"/>
</dbReference>
<dbReference type="Pfam" id="PF13567">
    <property type="entry name" value="DUF4131"/>
    <property type="match status" value="1"/>
</dbReference>
<protein>
    <submittedName>
        <fullName evidence="12">ComEC/Rec2 family competence protein</fullName>
    </submittedName>
</protein>
<dbReference type="AlphaFoldDB" id="A0A927BPS9"/>
<dbReference type="InterPro" id="IPR035681">
    <property type="entry name" value="ComA-like_MBL"/>
</dbReference>
<feature type="transmembrane region" description="Helical" evidence="9">
    <location>
        <begin position="494"/>
        <end position="513"/>
    </location>
</feature>
<feature type="transmembrane region" description="Helical" evidence="9">
    <location>
        <begin position="454"/>
        <end position="474"/>
    </location>
</feature>
<evidence type="ECO:0000256" key="10">
    <source>
        <dbReference type="SAM" id="SignalP"/>
    </source>
</evidence>
<keyword evidence="2" id="KW-1003">Cell membrane</keyword>
<dbReference type="GO" id="GO:0005886">
    <property type="term" value="C:plasma membrane"/>
    <property type="evidence" value="ECO:0007669"/>
    <property type="project" value="UniProtKB-SubCell"/>
</dbReference>
<keyword evidence="4 9" id="KW-1133">Transmembrane helix</keyword>
<dbReference type="Pfam" id="PF00753">
    <property type="entry name" value="Lactamase_B"/>
    <property type="match status" value="1"/>
</dbReference>
<name>A0A927BPS9_9BACL</name>
<sequence>MIITSRPLLAFAACWLGGSAAAAALAPMGTLLAGGALAAVMLTLLLLGGARRRDCALCLTAFVLAAGQRIWSDVHNESALGEAWRAAAAQMPAAAYPVQLTGTIVSPVETDGDRASLHVRAETLAFSVGEDVIPQKERMLVQLKLTAPEEADEVADWRRGARIVISGELAPPSAATNIGAFDYRDYLRRQRVHWVLQAEGTDDIAISQGSGWTPAALLSYIDALRAAMAERLASLYAEPYAGFMKSLLVGLRDELDAEQYRQFSLLGLTHILAISGLHVGVVLYGLNLAMRPLPLARESKLNVLLGAIPCYVLLSGAAPSVIRAGLMAMLGLYAAKRHKLKDGLHVLAAAALAMVIVDPYMLENVSFQLSFLVTGGLIVGVSPLRKLLPRTKRFSAALDLLSVSVVAQLVSFPMTIYYFNQFNLLSLLANIVLVPLISMLVLPAGTLSLLLSMVWRAGAQGLADGVSALSGGMFTLIEEANRLMQMRTIWPSPPVWWIVLYYGLLLAGFRWAAARAHPDNGAAPARPDDTVPLGIDGGAQTAPLRPQAGAASASVARVPMRRRALVRGAGLGALLLGAMLIYAAAPDRFDRAAYVEVLDVGQGDAILVRTPTGGHILVDSGGTFDYLGEDEQWRRRRDPFEIGRKVVVPLLLQRGVQQLDLLVATHLDTDHIGGMQAVLEAIPVKRLLLAGTIKPSEDATALLETALRLGVPVYAGCAGQSWQMEPHVQLRVLWPAPASPGTNECTGSAEGGLPVAEEQNERSVVLWLQLYERKLLLTGDIGADTERKIIEQLQDAANEMPAEEQALTPIDLLKVAHHGSRFSTSDEWLAYWQPAVALISVGRTNTYGHPHPDVTGKLAAAGVVSLRTDLDGEVQLRIGPGRMQWRSALAQGKE</sequence>
<dbReference type="SUPFAM" id="SSF56281">
    <property type="entry name" value="Metallo-hydrolase/oxidoreductase"/>
    <property type="match status" value="1"/>
</dbReference>
<feature type="transmembrane region" description="Helical" evidence="9">
    <location>
        <begin position="265"/>
        <end position="286"/>
    </location>
</feature>
<evidence type="ECO:0000259" key="11">
    <source>
        <dbReference type="SMART" id="SM00849"/>
    </source>
</evidence>
<keyword evidence="5 9" id="KW-0472">Membrane</keyword>
<evidence type="ECO:0000256" key="8">
    <source>
        <dbReference type="ARBA" id="ARBA00048505"/>
    </source>
</evidence>
<comment type="catalytic activity">
    <reaction evidence="6">
        <text>3',5'-cyclic CMP + H2O = CMP + H(+)</text>
        <dbReference type="Rhea" id="RHEA:72675"/>
        <dbReference type="ChEBI" id="CHEBI:15377"/>
        <dbReference type="ChEBI" id="CHEBI:15378"/>
        <dbReference type="ChEBI" id="CHEBI:58003"/>
        <dbReference type="ChEBI" id="CHEBI:60377"/>
    </reaction>
    <physiologicalReaction direction="left-to-right" evidence="6">
        <dbReference type="Rhea" id="RHEA:72676"/>
    </physiologicalReaction>
</comment>
<reference evidence="12" key="1">
    <citation type="submission" date="2020-09" db="EMBL/GenBank/DDBJ databases">
        <title>A novel bacterium of genus Paenibacillus, isolated from South China Sea.</title>
        <authorList>
            <person name="Huang H."/>
            <person name="Mo K."/>
            <person name="Hu Y."/>
        </authorList>
    </citation>
    <scope>NUCLEOTIDE SEQUENCE</scope>
    <source>
        <strain evidence="12">IB182496</strain>
    </source>
</reference>
<feature type="transmembrane region" description="Helical" evidence="9">
    <location>
        <begin position="564"/>
        <end position="585"/>
    </location>
</feature>
<evidence type="ECO:0000256" key="4">
    <source>
        <dbReference type="ARBA" id="ARBA00022989"/>
    </source>
</evidence>
<dbReference type="SMART" id="SM00849">
    <property type="entry name" value="Lactamase_B"/>
    <property type="match status" value="1"/>
</dbReference>
<keyword evidence="10" id="KW-0732">Signal</keyword>